<dbReference type="SUPFAM" id="SSF49265">
    <property type="entry name" value="Fibronectin type III"/>
    <property type="match status" value="1"/>
</dbReference>
<dbReference type="InterPro" id="IPR013783">
    <property type="entry name" value="Ig-like_fold"/>
</dbReference>
<dbReference type="Pfam" id="PF00072">
    <property type="entry name" value="Response_reg"/>
    <property type="match status" value="1"/>
</dbReference>
<keyword evidence="1 3" id="KW-0597">Phosphoprotein</keyword>
<organism evidence="7 8">
    <name type="scientific">Triparma laevis f. inornata</name>
    <dbReference type="NCBI Taxonomy" id="1714386"/>
    <lineage>
        <taxon>Eukaryota</taxon>
        <taxon>Sar</taxon>
        <taxon>Stramenopiles</taxon>
        <taxon>Ochrophyta</taxon>
        <taxon>Bolidophyceae</taxon>
        <taxon>Parmales</taxon>
        <taxon>Triparmaceae</taxon>
        <taxon>Triparma</taxon>
    </lineage>
</organism>
<feature type="domain" description="Fibronectin type-III" evidence="6">
    <location>
        <begin position="181"/>
        <end position="273"/>
    </location>
</feature>
<dbReference type="Gene3D" id="2.30.30.140">
    <property type="match status" value="1"/>
</dbReference>
<sequence length="881" mass="98151">MPKVVEDEHVASLAEIEGKEALEASGVFGASWRIMLFRAVRDNDMNLVKKVCESHPAAIHEHFTTGMEEWQLSWDSLRWYEFSDATALYIASAYCSDAVVEWLLQNGVDPDAVCYSKQVALDVIGQCTFDREKSSRIDKLLKSPRTPPQAPIVPTLFAKIGYEDHLKTVYEEVVNPEDVDGPKMRKARRVTETVVRCKVSATYKSYWLPPKTNYELRLREIKGQEWKIERTQATHKIMTGLKPDTTYEVQVRAKNVAGWSEFSEVVYISTPVGKKKGGTEEEEEEEKGGASPKKDETPEEKEAREAADRKKRRKASIFRKSPSPPPPLSSKRQLGAPTRNNRVLTRSPHPGSSIANKRTIKWPSSQSPSPSTNVRSVRSVTDLLIPPYTGRKPMDIMVDDEVPETKTFSPPSHPKQDTPLMTPPTAQTSQDDSSDATMAILTGMNTRRKELQGSLTISTSTTVSRRGPGSMFKPKALPPPTGELFLIVDDQANIRKFLTRRFEMEGIQTETAKNGLEALVKMQNRKYDIVFLDIEMDTMDGLTCVRNLRNWEISVGRNPPQRICALTSHTDETFQKKCYNYNLHFSGKPVNVLKLINLARKPGEDPSWPMQRELPGIDGDFKAKEVALGLSGPKFSPGVTVEAWPENGEAFALATIVNCDTSGMYTVFFGDDSVESNVDELRIRYQGQVMAEKLIVGERVQISKGLELFQGKGVTAGTVVELDSTKRHFSGSTPGTVVGLPPKTNEEGSGPEGGEGGIGGVLPMSESVTTTAKTATIPALEYWYIVQYTDVVGKEGLTRETLPRSALLSEHFWPSREVLSTKELDEAVKDATTHKEQFKIQHTLVQSILDKASKNPEKNFVELRSGLKTDPGVRKRSINEK</sequence>
<proteinExistence type="predicted"/>
<comment type="caution">
    <text evidence="7">The sequence shown here is derived from an EMBL/GenBank/DDBJ whole genome shotgun (WGS) entry which is preliminary data.</text>
</comment>
<dbReference type="CDD" id="cd17546">
    <property type="entry name" value="REC_hyHK_CKI1_RcsC-like"/>
    <property type="match status" value="1"/>
</dbReference>
<evidence type="ECO:0000259" key="5">
    <source>
        <dbReference type="PROSITE" id="PS50110"/>
    </source>
</evidence>
<dbReference type="Gene3D" id="1.25.40.20">
    <property type="entry name" value="Ankyrin repeat-containing domain"/>
    <property type="match status" value="1"/>
</dbReference>
<dbReference type="Gene3D" id="3.40.50.2300">
    <property type="match status" value="1"/>
</dbReference>
<reference evidence="8" key="1">
    <citation type="journal article" date="2023" name="Commun. Biol.">
        <title>Genome analysis of Parmales, the sister group of diatoms, reveals the evolutionary specialization of diatoms from phago-mixotrophs to photoautotrophs.</title>
        <authorList>
            <person name="Ban H."/>
            <person name="Sato S."/>
            <person name="Yoshikawa S."/>
            <person name="Yamada K."/>
            <person name="Nakamura Y."/>
            <person name="Ichinomiya M."/>
            <person name="Sato N."/>
            <person name="Blanc-Mathieu R."/>
            <person name="Endo H."/>
            <person name="Kuwata A."/>
            <person name="Ogata H."/>
        </authorList>
    </citation>
    <scope>NUCLEOTIDE SEQUENCE [LARGE SCALE GENOMIC DNA]</scope>
</reference>
<evidence type="ECO:0000313" key="8">
    <source>
        <dbReference type="Proteomes" id="UP001162640"/>
    </source>
</evidence>
<feature type="domain" description="Response regulatory" evidence="5">
    <location>
        <begin position="484"/>
        <end position="603"/>
    </location>
</feature>
<keyword evidence="2" id="KW-0902">Two-component regulatory system</keyword>
<dbReference type="AlphaFoldDB" id="A0A9W7BY73"/>
<dbReference type="InterPro" id="IPR036770">
    <property type="entry name" value="Ankyrin_rpt-contain_sf"/>
</dbReference>
<dbReference type="PROSITE" id="PS50853">
    <property type="entry name" value="FN3"/>
    <property type="match status" value="1"/>
</dbReference>
<protein>
    <recommendedName>
        <fullName evidence="9">Response regulatory domain-containing protein</fullName>
    </recommendedName>
</protein>
<dbReference type="InterPro" id="IPR011006">
    <property type="entry name" value="CheY-like_superfamily"/>
</dbReference>
<accession>A0A9W7BY73</accession>
<evidence type="ECO:0000256" key="4">
    <source>
        <dbReference type="SAM" id="MobiDB-lite"/>
    </source>
</evidence>
<feature type="compositionally biased region" description="Polar residues" evidence="4">
    <location>
        <begin position="362"/>
        <end position="378"/>
    </location>
</feature>
<dbReference type="EMBL" id="BLQM01000562">
    <property type="protein sequence ID" value="GMH94555.1"/>
    <property type="molecule type" value="Genomic_DNA"/>
</dbReference>
<feature type="modified residue" description="4-aspartylphosphate" evidence="3">
    <location>
        <position position="533"/>
    </location>
</feature>
<feature type="region of interest" description="Disordered" evidence="4">
    <location>
        <begin position="731"/>
        <end position="757"/>
    </location>
</feature>
<dbReference type="SUPFAM" id="SSF52172">
    <property type="entry name" value="CheY-like"/>
    <property type="match status" value="1"/>
</dbReference>
<evidence type="ECO:0000256" key="2">
    <source>
        <dbReference type="ARBA" id="ARBA00023012"/>
    </source>
</evidence>
<dbReference type="InterPro" id="IPR001789">
    <property type="entry name" value="Sig_transdc_resp-reg_receiver"/>
</dbReference>
<name>A0A9W7BY73_9STRA</name>
<dbReference type="PANTHER" id="PTHR45339:SF1">
    <property type="entry name" value="HYBRID SIGNAL TRANSDUCTION HISTIDINE KINASE J"/>
    <property type="match status" value="1"/>
</dbReference>
<dbReference type="CDD" id="cd00063">
    <property type="entry name" value="FN3"/>
    <property type="match status" value="1"/>
</dbReference>
<gene>
    <name evidence="7" type="ORF">TL16_g12938</name>
</gene>
<dbReference type="SMART" id="SM00060">
    <property type="entry name" value="FN3"/>
    <property type="match status" value="1"/>
</dbReference>
<feature type="region of interest" description="Disordered" evidence="4">
    <location>
        <begin position="273"/>
        <end position="378"/>
    </location>
</feature>
<dbReference type="SUPFAM" id="SSF48403">
    <property type="entry name" value="Ankyrin repeat"/>
    <property type="match status" value="1"/>
</dbReference>
<dbReference type="Gene3D" id="2.60.40.10">
    <property type="entry name" value="Immunoglobulins"/>
    <property type="match status" value="1"/>
</dbReference>
<dbReference type="GO" id="GO:0000160">
    <property type="term" value="P:phosphorelay signal transduction system"/>
    <property type="evidence" value="ECO:0007669"/>
    <property type="project" value="UniProtKB-KW"/>
</dbReference>
<feature type="region of interest" description="Disordered" evidence="4">
    <location>
        <begin position="403"/>
        <end position="434"/>
    </location>
</feature>
<dbReference type="PROSITE" id="PS50110">
    <property type="entry name" value="RESPONSE_REGULATORY"/>
    <property type="match status" value="1"/>
</dbReference>
<dbReference type="Proteomes" id="UP001162640">
    <property type="component" value="Unassembled WGS sequence"/>
</dbReference>
<dbReference type="SMART" id="SM00448">
    <property type="entry name" value="REC"/>
    <property type="match status" value="1"/>
</dbReference>
<dbReference type="InterPro" id="IPR003961">
    <property type="entry name" value="FN3_dom"/>
</dbReference>
<evidence type="ECO:0000256" key="3">
    <source>
        <dbReference type="PROSITE-ProRule" id="PRU00169"/>
    </source>
</evidence>
<dbReference type="PANTHER" id="PTHR45339">
    <property type="entry name" value="HYBRID SIGNAL TRANSDUCTION HISTIDINE KINASE J"/>
    <property type="match status" value="1"/>
</dbReference>
<dbReference type="Pfam" id="PF00041">
    <property type="entry name" value="fn3"/>
    <property type="match status" value="1"/>
</dbReference>
<evidence type="ECO:0000259" key="6">
    <source>
        <dbReference type="PROSITE" id="PS50853"/>
    </source>
</evidence>
<evidence type="ECO:0008006" key="9">
    <source>
        <dbReference type="Google" id="ProtNLM"/>
    </source>
</evidence>
<dbReference type="InterPro" id="IPR036116">
    <property type="entry name" value="FN3_sf"/>
</dbReference>
<feature type="compositionally biased region" description="Basic and acidic residues" evidence="4">
    <location>
        <begin position="292"/>
        <end position="308"/>
    </location>
</feature>
<evidence type="ECO:0000256" key="1">
    <source>
        <dbReference type="ARBA" id="ARBA00022553"/>
    </source>
</evidence>
<evidence type="ECO:0000313" key="7">
    <source>
        <dbReference type="EMBL" id="GMH94555.1"/>
    </source>
</evidence>